<name>A0ABT3STT1_9GAMM</name>
<keyword evidence="10" id="KW-1185">Reference proteome</keyword>
<keyword evidence="4 7" id="KW-0285">Flavoprotein</keyword>
<sequence>MSVSVVWLKRDLRLNDHQPLLRALSSGLPVFIFYCFEPMLLNDPRYSERHWRFVSQSLQDMNRQLRQNRFRVLVFQSDALPLFKLIHAESPISAVYSHEETGVDSTFGRDRSIASWLNNEGIAWHESPTNGVQRGRTDRKGWNRRWSEVMKMPQDQPVWDAVCAPPPLAGGALGEALLRSPPEQWLRPVQDLQQGGETAATQVLDSFLTERGAHYERHISKPDKSQLHCSRLSPHLAWGNISIRQVSQALEARRPYAGWERSMNAFESRLHWHCHFIQKFEMECSMEWRDLNRGYLDVERSYDPAAQLAWREGRTGYPLIDAAMRCLQATGYVNFRCRAMLVSFFCHLLWQPWHDAAVHLASLFLDFEPGIHYPQLQMQAGVTGINTVRIYNPIKQALDHDPKGHFIRQWVPELRTMPEHLIHQPWNANPMERMLLSCDYPEPIIDCTSSYRRAREILWDLQHSNTVQQETERILTRHVERRSSGKRNARQWRSR</sequence>
<dbReference type="Pfam" id="PF03441">
    <property type="entry name" value="FAD_binding_7"/>
    <property type="match status" value="1"/>
</dbReference>
<dbReference type="InterPro" id="IPR018394">
    <property type="entry name" value="DNA_photolyase_1_CS_C"/>
</dbReference>
<evidence type="ECO:0000256" key="5">
    <source>
        <dbReference type="ARBA" id="ARBA00022827"/>
    </source>
</evidence>
<comment type="cofactor">
    <cofactor evidence="2">
        <name>FAD</name>
        <dbReference type="ChEBI" id="CHEBI:57692"/>
    </cofactor>
</comment>
<evidence type="ECO:0000256" key="4">
    <source>
        <dbReference type="ARBA" id="ARBA00022630"/>
    </source>
</evidence>
<protein>
    <submittedName>
        <fullName evidence="9">Deoxyribodipyrimidine photo-lyase</fullName>
    </submittedName>
</protein>
<organism evidence="9 10">
    <name type="scientific">Candidatus Seongchinamella marina</name>
    <dbReference type="NCBI Taxonomy" id="2518990"/>
    <lineage>
        <taxon>Bacteria</taxon>
        <taxon>Pseudomonadati</taxon>
        <taxon>Pseudomonadota</taxon>
        <taxon>Gammaproteobacteria</taxon>
        <taxon>Cellvibrionales</taxon>
        <taxon>Halieaceae</taxon>
        <taxon>Seongchinamella</taxon>
    </lineage>
</organism>
<dbReference type="PANTHER" id="PTHR11455">
    <property type="entry name" value="CRYPTOCHROME"/>
    <property type="match status" value="1"/>
</dbReference>
<keyword evidence="5 7" id="KW-0274">FAD</keyword>
<dbReference type="InterPro" id="IPR014729">
    <property type="entry name" value="Rossmann-like_a/b/a_fold"/>
</dbReference>
<comment type="similarity">
    <text evidence="3">Belongs to the DNA photolyase class-1 family.</text>
</comment>
<evidence type="ECO:0000256" key="6">
    <source>
        <dbReference type="ARBA" id="ARBA00022991"/>
    </source>
</evidence>
<comment type="caution">
    <text evidence="9">The sequence shown here is derived from an EMBL/GenBank/DDBJ whole genome shotgun (WGS) entry which is preliminary data.</text>
</comment>
<dbReference type="PANTHER" id="PTHR11455:SF9">
    <property type="entry name" value="CRYPTOCHROME CIRCADIAN CLOCK 5 ISOFORM X1"/>
    <property type="match status" value="1"/>
</dbReference>
<evidence type="ECO:0000256" key="1">
    <source>
        <dbReference type="ARBA" id="ARBA00001932"/>
    </source>
</evidence>
<accession>A0ABT3STT1</accession>
<dbReference type="InterPro" id="IPR005101">
    <property type="entry name" value="Cryptochr/Photolyase_FAD-bd"/>
</dbReference>
<evidence type="ECO:0000313" key="9">
    <source>
        <dbReference type="EMBL" id="MCX2973389.1"/>
    </source>
</evidence>
<evidence type="ECO:0000259" key="8">
    <source>
        <dbReference type="PROSITE" id="PS51645"/>
    </source>
</evidence>
<comment type="cofactor">
    <cofactor evidence="1">
        <name>(6R)-5,10-methylene-5,6,7,8-tetrahydrofolate</name>
        <dbReference type="ChEBI" id="CHEBI:15636"/>
    </cofactor>
</comment>
<dbReference type="EMBL" id="SHNP01000002">
    <property type="protein sequence ID" value="MCX2973389.1"/>
    <property type="molecule type" value="Genomic_DNA"/>
</dbReference>
<keyword evidence="6 7" id="KW-0157">Chromophore</keyword>
<evidence type="ECO:0000256" key="7">
    <source>
        <dbReference type="RuleBase" id="RU004182"/>
    </source>
</evidence>
<feature type="domain" description="Photolyase/cryptochrome alpha/beta" evidence="8">
    <location>
        <begin position="2"/>
        <end position="132"/>
    </location>
</feature>
<evidence type="ECO:0000256" key="3">
    <source>
        <dbReference type="ARBA" id="ARBA00005862"/>
    </source>
</evidence>
<proteinExistence type="inferred from homology"/>
<dbReference type="InterPro" id="IPR036155">
    <property type="entry name" value="Crypto/Photolyase_N_sf"/>
</dbReference>
<dbReference type="Gene3D" id="3.40.50.620">
    <property type="entry name" value="HUPs"/>
    <property type="match status" value="1"/>
</dbReference>
<evidence type="ECO:0000313" key="10">
    <source>
        <dbReference type="Proteomes" id="UP001143307"/>
    </source>
</evidence>
<evidence type="ECO:0000256" key="2">
    <source>
        <dbReference type="ARBA" id="ARBA00001974"/>
    </source>
</evidence>
<dbReference type="SUPFAM" id="SSF48173">
    <property type="entry name" value="Cryptochrome/photolyase FAD-binding domain"/>
    <property type="match status" value="1"/>
</dbReference>
<reference evidence="9" key="1">
    <citation type="submission" date="2019-02" db="EMBL/GenBank/DDBJ databases">
        <authorList>
            <person name="Li S.-H."/>
        </authorList>
    </citation>
    <scope>NUCLEOTIDE SEQUENCE</scope>
    <source>
        <strain evidence="9">IMCC8485</strain>
    </source>
</reference>
<comment type="similarity">
    <text evidence="7">Belongs to the DNA photolyase family.</text>
</comment>
<gene>
    <name evidence="9" type="ORF">EYC87_07290</name>
</gene>
<dbReference type="InterPro" id="IPR006050">
    <property type="entry name" value="DNA_photolyase_N"/>
</dbReference>
<dbReference type="Proteomes" id="UP001143307">
    <property type="component" value="Unassembled WGS sequence"/>
</dbReference>
<dbReference type="Gene3D" id="1.10.579.10">
    <property type="entry name" value="DNA Cyclobutane Dipyrimidine Photolyase, subunit A, domain 3"/>
    <property type="match status" value="1"/>
</dbReference>
<dbReference type="SUPFAM" id="SSF52425">
    <property type="entry name" value="Cryptochrome/photolyase, N-terminal domain"/>
    <property type="match status" value="1"/>
</dbReference>
<dbReference type="InterPro" id="IPR036134">
    <property type="entry name" value="Crypto/Photolyase_FAD-like_sf"/>
</dbReference>
<dbReference type="PROSITE" id="PS00394">
    <property type="entry name" value="DNA_PHOTOLYASES_1_1"/>
    <property type="match status" value="1"/>
</dbReference>
<dbReference type="PROSITE" id="PS51645">
    <property type="entry name" value="PHR_CRY_ALPHA_BETA"/>
    <property type="match status" value="1"/>
</dbReference>
<dbReference type="Pfam" id="PF00875">
    <property type="entry name" value="DNA_photolyase"/>
    <property type="match status" value="1"/>
</dbReference>
<dbReference type="Gene3D" id="1.25.40.80">
    <property type="match status" value="1"/>
</dbReference>
<dbReference type="PRINTS" id="PR00147">
    <property type="entry name" value="DNAPHOTLYASE"/>
</dbReference>
<dbReference type="InterPro" id="IPR002081">
    <property type="entry name" value="Cryptochrome/DNA_photolyase_1"/>
</dbReference>